<feature type="compositionally biased region" description="Low complexity" evidence="1">
    <location>
        <begin position="1"/>
        <end position="16"/>
    </location>
</feature>
<evidence type="ECO:0000256" key="2">
    <source>
        <dbReference type="SAM" id="Phobius"/>
    </source>
</evidence>
<evidence type="ECO:0000313" key="3">
    <source>
        <dbReference type="EMBL" id="TKW53693.1"/>
    </source>
</evidence>
<keyword evidence="2" id="KW-0472">Membrane</keyword>
<accession>A0A4U6XE78</accession>
<evidence type="ECO:0000313" key="4">
    <source>
        <dbReference type="Proteomes" id="UP000310108"/>
    </source>
</evidence>
<feature type="region of interest" description="Disordered" evidence="1">
    <location>
        <begin position="1"/>
        <end position="28"/>
    </location>
</feature>
<keyword evidence="4" id="KW-1185">Reference proteome</keyword>
<feature type="transmembrane region" description="Helical" evidence="2">
    <location>
        <begin position="144"/>
        <end position="168"/>
    </location>
</feature>
<gene>
    <name evidence="3" type="ORF">CTA1_4334</name>
</gene>
<protein>
    <submittedName>
        <fullName evidence="3">Uncharacterized protein</fullName>
    </submittedName>
</protein>
<reference evidence="3 4" key="1">
    <citation type="journal article" date="2019" name="PLoS ONE">
        <title>Comparative genome analysis indicates high evolutionary potential of pathogenicity genes in Colletotrichum tanaceti.</title>
        <authorList>
            <person name="Lelwala R.V."/>
            <person name="Korhonen P.K."/>
            <person name="Young N.D."/>
            <person name="Scott J.B."/>
            <person name="Ades P.A."/>
            <person name="Gasser R.B."/>
            <person name="Taylor P.W.J."/>
        </authorList>
    </citation>
    <scope>NUCLEOTIDE SEQUENCE [LARGE SCALE GENOMIC DNA]</scope>
    <source>
        <strain evidence="3">BRIP57314</strain>
    </source>
</reference>
<dbReference type="EMBL" id="PJEX01000172">
    <property type="protein sequence ID" value="TKW53693.1"/>
    <property type="molecule type" value="Genomic_DNA"/>
</dbReference>
<organism evidence="3 4">
    <name type="scientific">Colletotrichum tanaceti</name>
    <dbReference type="NCBI Taxonomy" id="1306861"/>
    <lineage>
        <taxon>Eukaryota</taxon>
        <taxon>Fungi</taxon>
        <taxon>Dikarya</taxon>
        <taxon>Ascomycota</taxon>
        <taxon>Pezizomycotina</taxon>
        <taxon>Sordariomycetes</taxon>
        <taxon>Hypocreomycetidae</taxon>
        <taxon>Glomerellales</taxon>
        <taxon>Glomerellaceae</taxon>
        <taxon>Colletotrichum</taxon>
        <taxon>Colletotrichum destructivum species complex</taxon>
    </lineage>
</organism>
<sequence length="229" mass="24230">MRGLPPRVPSRSPGRPTEAGKERGHPSVATAAAAAAAIPPDGKLLKAKVGIHIPRWPEVLIRRGTVVDERIRRRHVHLPFRPSCRRRCGRREHGHGGRDVRRQEPDGRAGVLRGVLAVAGRRVGLGSSPVGPAAVSLVPCPVSVAVGVGVGVGVEVPVVTVVTVMVASSRQKYMRARMMQPATSNPTIQPAVRDLSWSRRASWCKTDAATASALSALTTLLSGIGAMFA</sequence>
<dbReference type="AlphaFoldDB" id="A0A4U6XE78"/>
<keyword evidence="2" id="KW-1133">Transmembrane helix</keyword>
<comment type="caution">
    <text evidence="3">The sequence shown here is derived from an EMBL/GenBank/DDBJ whole genome shotgun (WGS) entry which is preliminary data.</text>
</comment>
<keyword evidence="2" id="KW-0812">Transmembrane</keyword>
<dbReference type="Proteomes" id="UP000310108">
    <property type="component" value="Unassembled WGS sequence"/>
</dbReference>
<evidence type="ECO:0000256" key="1">
    <source>
        <dbReference type="SAM" id="MobiDB-lite"/>
    </source>
</evidence>
<proteinExistence type="predicted"/>
<name>A0A4U6XE78_9PEZI</name>